<keyword evidence="5" id="KW-1185">Reference proteome</keyword>
<dbReference type="GO" id="GO:1990904">
    <property type="term" value="C:ribonucleoprotein complex"/>
    <property type="evidence" value="ECO:0007669"/>
    <property type="project" value="UniProtKB-UniRule"/>
</dbReference>
<dbReference type="GO" id="GO:0005840">
    <property type="term" value="C:ribosome"/>
    <property type="evidence" value="ECO:0007669"/>
    <property type="project" value="UniProtKB-KW"/>
</dbReference>
<dbReference type="PANTHER" id="PTHR48277:SF1">
    <property type="entry name" value="MITOCHONDRIAL RIBOSOMAL PROTEIN S5"/>
    <property type="match status" value="1"/>
</dbReference>
<dbReference type="AlphaFoldDB" id="W7A6Z9"/>
<dbReference type="GO" id="GO:0003723">
    <property type="term" value="F:RNA binding"/>
    <property type="evidence" value="ECO:0007669"/>
    <property type="project" value="InterPro"/>
</dbReference>
<dbReference type="InterPro" id="IPR014721">
    <property type="entry name" value="Ribsml_uS5_D2-typ_fold_subgr"/>
</dbReference>
<dbReference type="Gene3D" id="3.30.230.10">
    <property type="match status" value="1"/>
</dbReference>
<dbReference type="InterPro" id="IPR000851">
    <property type="entry name" value="Ribosomal_uS5"/>
</dbReference>
<dbReference type="PANTHER" id="PTHR48277">
    <property type="entry name" value="MITOCHONDRIAL RIBOSOMAL PROTEIN S5"/>
    <property type="match status" value="1"/>
</dbReference>
<gene>
    <name evidence="4" type="ORF">C922_00595</name>
</gene>
<dbReference type="VEuPathDB" id="PlasmoDB:C922_00595"/>
<dbReference type="InterPro" id="IPR020568">
    <property type="entry name" value="Ribosomal_Su5_D2-typ_SF"/>
</dbReference>
<dbReference type="RefSeq" id="XP_008814433.1">
    <property type="nucleotide sequence ID" value="XM_008816211.1"/>
</dbReference>
<dbReference type="SUPFAM" id="SSF54211">
    <property type="entry name" value="Ribosomal protein S5 domain 2-like"/>
    <property type="match status" value="1"/>
</dbReference>
<evidence type="ECO:0000259" key="3">
    <source>
        <dbReference type="PROSITE" id="PS50881"/>
    </source>
</evidence>
<dbReference type="GeneID" id="20035869"/>
<dbReference type="InterPro" id="IPR013810">
    <property type="entry name" value="Ribosomal_uS5_N"/>
</dbReference>
<dbReference type="Gene3D" id="3.30.160.20">
    <property type="match status" value="1"/>
</dbReference>
<dbReference type="EMBL" id="KI965461">
    <property type="protein sequence ID" value="EUD68907.1"/>
    <property type="molecule type" value="Genomic_DNA"/>
</dbReference>
<proteinExistence type="predicted"/>
<dbReference type="GO" id="GO:0006412">
    <property type="term" value="P:translation"/>
    <property type="evidence" value="ECO:0007669"/>
    <property type="project" value="InterPro"/>
</dbReference>
<keyword evidence="1" id="KW-0689">Ribosomal protein</keyword>
<accession>W7A6Z9</accession>
<organism evidence="4 5">
    <name type="scientific">Plasmodium inui San Antonio 1</name>
    <dbReference type="NCBI Taxonomy" id="1237626"/>
    <lineage>
        <taxon>Eukaryota</taxon>
        <taxon>Sar</taxon>
        <taxon>Alveolata</taxon>
        <taxon>Apicomplexa</taxon>
        <taxon>Aconoidasida</taxon>
        <taxon>Haemosporida</taxon>
        <taxon>Plasmodiidae</taxon>
        <taxon>Plasmodium</taxon>
        <taxon>Plasmodium (Plasmodium)</taxon>
    </lineage>
</organism>
<evidence type="ECO:0000256" key="2">
    <source>
        <dbReference type="SAM" id="MobiDB-lite"/>
    </source>
</evidence>
<feature type="compositionally biased region" description="Low complexity" evidence="2">
    <location>
        <begin position="107"/>
        <end position="124"/>
    </location>
</feature>
<protein>
    <recommendedName>
        <fullName evidence="3">S5 DRBM domain-containing protein</fullName>
    </recommendedName>
</protein>
<evidence type="ECO:0000313" key="4">
    <source>
        <dbReference type="EMBL" id="EUD68907.1"/>
    </source>
</evidence>
<dbReference type="Pfam" id="PF00333">
    <property type="entry name" value="Ribosomal_S5"/>
    <property type="match status" value="1"/>
</dbReference>
<name>W7A6Z9_9APIC</name>
<dbReference type="Proteomes" id="UP000030640">
    <property type="component" value="Unassembled WGS sequence"/>
</dbReference>
<dbReference type="OrthoDB" id="309483at2759"/>
<sequence>MLKKVFAKGKCCKRFLRLDERHIHNSHLNKSLKNRYNERVRDKYLDNIYNNEINVSTISRNIKNKKVDYLRQLIYDEAEGDEYLLDGTILEEIKRKKGKGTTHDRNSSSNRSSNSRINSSDSSSGGAGGGACGPPEQGKAEMSESKYKQAIRMYNLLKLTNKANIFDEDVFMNIDSKINHDVYQFSQKNILHDGGNQVEGSETTKRRSFIDGQIVDNQNRNLSSALPMENKINTSTDDHPGSEANLDDSNFMSITKMNLPIFNPSSFCLAIETLTNHICDDLISLFGELMEEKKLPKRDENDRLYKFMNSLCEFFSLEKRETDVDRWMDEVYKKIKPKLPSAFRSMKYEYVQNWIKEHIRRVLANEKRNNQMLYKEKYYNLGTDFAYDNLPMKENSGGDDHKAEFSTEKLTYYFKSIVEFFLEKKVDSNLEEQLNMMFLNLKKIGLDNWLKMDVKDFEKYLLRNNNSNFLQITEKDKYVSYLMLKCASRNITDFFFYEEFSPFHLFNEKPKFSIEEKINSLQPNKHIPDDELKKMIFSNESAVTIVSKKDSGDGHHDMDIDLFLEKEKKYNMNRSLITYTFDESTDSYTYKYKQIPNTIYDHNTNKYIREKETIDPMLKLNEMRSSILEVKRMMSMTKDGRVYYIRIIIVIGNGKGVYGYGVGFGKNIKEARNSALLNSISNLDFIDYNYKNCVLNFPVSGQEYSSHVKIIPRPLGRGLKINRKYLPLGYILGLDNVKISFSGSNKWMSRIKALKRCLNKIVSIKTLCKMTGKKYVCHFAPHYCTSHWPDYWFKNILKEYKYKIQRIQKKRAMVCRKNFRSNISKIPEEVRPDFTPYTWKTPIQKHVESQKMKKYIDNNVYHVNVF</sequence>
<feature type="region of interest" description="Disordered" evidence="2">
    <location>
        <begin position="96"/>
        <end position="144"/>
    </location>
</feature>
<reference evidence="4 5" key="1">
    <citation type="submission" date="2013-02" db="EMBL/GenBank/DDBJ databases">
        <title>The Genome Sequence of Plasmodium inui San Antonio 1.</title>
        <authorList>
            <consortium name="The Broad Institute Genome Sequencing Platform"/>
            <consortium name="The Broad Institute Genome Sequencing Center for Infectious Disease"/>
            <person name="Neafsey D."/>
            <person name="Cheeseman I."/>
            <person name="Volkman S."/>
            <person name="Adams J."/>
            <person name="Walker B."/>
            <person name="Young S.K."/>
            <person name="Zeng Q."/>
            <person name="Gargeya S."/>
            <person name="Fitzgerald M."/>
            <person name="Haas B."/>
            <person name="Abouelleil A."/>
            <person name="Alvarado L."/>
            <person name="Arachchi H.M."/>
            <person name="Berlin A.M."/>
            <person name="Chapman S.B."/>
            <person name="Dewar J."/>
            <person name="Goldberg J."/>
            <person name="Griggs A."/>
            <person name="Gujja S."/>
            <person name="Hansen M."/>
            <person name="Howarth C."/>
            <person name="Imamovic A."/>
            <person name="Larimer J."/>
            <person name="McCowan C."/>
            <person name="Murphy C."/>
            <person name="Neiman D."/>
            <person name="Pearson M."/>
            <person name="Priest M."/>
            <person name="Roberts A."/>
            <person name="Saif S."/>
            <person name="Shea T."/>
            <person name="Sisk P."/>
            <person name="Sykes S."/>
            <person name="Wortman J."/>
            <person name="Nusbaum C."/>
            <person name="Birren B."/>
        </authorList>
    </citation>
    <scope>NUCLEOTIDE SEQUENCE [LARGE SCALE GENOMIC DNA]</scope>
    <source>
        <strain evidence="4 5">San Antonio 1</strain>
    </source>
</reference>
<evidence type="ECO:0000313" key="5">
    <source>
        <dbReference type="Proteomes" id="UP000030640"/>
    </source>
</evidence>
<dbReference type="PROSITE" id="PS50881">
    <property type="entry name" value="S5_DSRBD"/>
    <property type="match status" value="1"/>
</dbReference>
<dbReference type="SUPFAM" id="SSF54768">
    <property type="entry name" value="dsRNA-binding domain-like"/>
    <property type="match status" value="1"/>
</dbReference>
<dbReference type="GO" id="GO:0003735">
    <property type="term" value="F:structural constituent of ribosome"/>
    <property type="evidence" value="ECO:0007669"/>
    <property type="project" value="UniProtKB-UniRule"/>
</dbReference>
<evidence type="ECO:0000256" key="1">
    <source>
        <dbReference type="PROSITE-ProRule" id="PRU00268"/>
    </source>
</evidence>
<feature type="domain" description="S5 DRBM" evidence="3">
    <location>
        <begin position="623"/>
        <end position="686"/>
    </location>
</feature>
<keyword evidence="1" id="KW-0687">Ribonucleoprotein</keyword>